<comment type="caution">
    <text evidence="1">The sequence shown here is derived from an EMBL/GenBank/DDBJ whole genome shotgun (WGS) entry which is preliminary data.</text>
</comment>
<accession>A0A9P7K2N1</accession>
<evidence type="ECO:0000313" key="2">
    <source>
        <dbReference type="Proteomes" id="UP000717328"/>
    </source>
</evidence>
<evidence type="ECO:0000313" key="1">
    <source>
        <dbReference type="EMBL" id="KAG5634438.1"/>
    </source>
</evidence>
<feature type="non-terminal residue" evidence="1">
    <location>
        <position position="1"/>
    </location>
</feature>
<dbReference type="Proteomes" id="UP000717328">
    <property type="component" value="Unassembled WGS sequence"/>
</dbReference>
<organism evidence="1 2">
    <name type="scientific">Sphagnurus paluster</name>
    <dbReference type="NCBI Taxonomy" id="117069"/>
    <lineage>
        <taxon>Eukaryota</taxon>
        <taxon>Fungi</taxon>
        <taxon>Dikarya</taxon>
        <taxon>Basidiomycota</taxon>
        <taxon>Agaricomycotina</taxon>
        <taxon>Agaricomycetes</taxon>
        <taxon>Agaricomycetidae</taxon>
        <taxon>Agaricales</taxon>
        <taxon>Tricholomatineae</taxon>
        <taxon>Lyophyllaceae</taxon>
        <taxon>Sphagnurus</taxon>
    </lineage>
</organism>
<sequence>ALPYDVVHEIISRCSSLPTLASIALINSIFNKEAEHFLYRKIRLTTRMGAHRVLCCTATLASAPAKAALVRSFSAFTGSDFLSTGENKILVQTLCDALVNMKGLQHLWLRACAKSKAIETTFL</sequence>
<proteinExistence type="predicted"/>
<reference evidence="1" key="2">
    <citation type="submission" date="2021-10" db="EMBL/GenBank/DDBJ databases">
        <title>Phylogenomics reveals ancestral predisposition of the termite-cultivated fungus Termitomyces towards a domesticated lifestyle.</title>
        <authorList>
            <person name="Auxier B."/>
            <person name="Grum-Grzhimaylo A."/>
            <person name="Cardenas M.E."/>
            <person name="Lodge J.D."/>
            <person name="Laessoe T."/>
            <person name="Pedersen O."/>
            <person name="Smith M.E."/>
            <person name="Kuyper T.W."/>
            <person name="Franco-Molano E.A."/>
            <person name="Baroni T.J."/>
            <person name="Aanen D.K."/>
        </authorList>
    </citation>
    <scope>NUCLEOTIDE SEQUENCE</scope>
    <source>
        <strain evidence="1">D49</strain>
    </source>
</reference>
<protein>
    <recommendedName>
        <fullName evidence="3">F-box domain-containing protein</fullName>
    </recommendedName>
</protein>
<reference evidence="1" key="1">
    <citation type="submission" date="2021-02" db="EMBL/GenBank/DDBJ databases">
        <authorList>
            <person name="Nieuwenhuis M."/>
            <person name="Van De Peppel L.J.J."/>
        </authorList>
    </citation>
    <scope>NUCLEOTIDE SEQUENCE</scope>
    <source>
        <strain evidence="1">D49</strain>
    </source>
</reference>
<dbReference type="AlphaFoldDB" id="A0A9P7K2N1"/>
<name>A0A9P7K2N1_9AGAR</name>
<dbReference type="EMBL" id="JABCKI010006413">
    <property type="protein sequence ID" value="KAG5634438.1"/>
    <property type="molecule type" value="Genomic_DNA"/>
</dbReference>
<keyword evidence="2" id="KW-1185">Reference proteome</keyword>
<evidence type="ECO:0008006" key="3">
    <source>
        <dbReference type="Google" id="ProtNLM"/>
    </source>
</evidence>
<gene>
    <name evidence="1" type="ORF">H0H81_001950</name>
</gene>